<evidence type="ECO:0008006" key="6">
    <source>
        <dbReference type="Google" id="ProtNLM"/>
    </source>
</evidence>
<dbReference type="PANTHER" id="PTHR43146">
    <property type="entry name" value="CANCER-RELATED NUCLEOSIDE-TRIPHOSPHATASE"/>
    <property type="match status" value="1"/>
</dbReference>
<name>A0A0M2UVU6_9BACT</name>
<dbReference type="CDD" id="cd19482">
    <property type="entry name" value="RecA-like_Thep1"/>
    <property type="match status" value="1"/>
</dbReference>
<organism evidence="4 5">
    <name type="scientific">Candidatus Brocadia fulgida</name>
    <dbReference type="NCBI Taxonomy" id="380242"/>
    <lineage>
        <taxon>Bacteria</taxon>
        <taxon>Pseudomonadati</taxon>
        <taxon>Planctomycetota</taxon>
        <taxon>Candidatus Brocadiia</taxon>
        <taxon>Candidatus Brocadiales</taxon>
        <taxon>Candidatus Brocadiaceae</taxon>
        <taxon>Candidatus Brocadia</taxon>
    </lineage>
</organism>
<proteinExistence type="inferred from homology"/>
<dbReference type="EMBL" id="LAQJ01000121">
    <property type="protein sequence ID" value="KKO20183.1"/>
    <property type="molecule type" value="Genomic_DNA"/>
</dbReference>
<gene>
    <name evidence="4" type="ORF">BROFUL_01031</name>
</gene>
<evidence type="ECO:0000313" key="4">
    <source>
        <dbReference type="EMBL" id="KKO20183.1"/>
    </source>
</evidence>
<dbReference type="SUPFAM" id="SSF52540">
    <property type="entry name" value="P-loop containing nucleoside triphosphate hydrolases"/>
    <property type="match status" value="1"/>
</dbReference>
<dbReference type="NCBIfam" id="NF010248">
    <property type="entry name" value="PRK13695.1"/>
    <property type="match status" value="1"/>
</dbReference>
<dbReference type="InterPro" id="IPR004948">
    <property type="entry name" value="Nuc-triphosphatase_THEP1"/>
</dbReference>
<accession>A0A0M2UVU6</accession>
<keyword evidence="1" id="KW-0547">Nucleotide-binding</keyword>
<dbReference type="HAMAP" id="MF_00796">
    <property type="entry name" value="NTPase_1"/>
    <property type="match status" value="1"/>
</dbReference>
<protein>
    <recommendedName>
        <fullName evidence="6">AAA+ ATPase domain-containing protein</fullName>
    </recommendedName>
</protein>
<keyword evidence="3" id="KW-0067">ATP-binding</keyword>
<dbReference type="AlphaFoldDB" id="A0A0M2UVU6"/>
<evidence type="ECO:0000256" key="1">
    <source>
        <dbReference type="ARBA" id="ARBA00022741"/>
    </source>
</evidence>
<sequence length="171" mass="19430">MKRHILLTGKPGIGKTSVIKKILPLVGMDAGGFFTEEIRVMDRRVGFRIVTLDGRDGILAHVECNSNYKVGKYRVDLDSFEKIAIPALEDAMRCKSVVVVDEIGTMELFSQKFRELLEKILNSDKALLCTIKESGDTFTEEIKKRKDVTLITINYKNREPLPEKVLKMLKQ</sequence>
<evidence type="ECO:0000256" key="2">
    <source>
        <dbReference type="ARBA" id="ARBA00022801"/>
    </source>
</evidence>
<dbReference type="Pfam" id="PF03266">
    <property type="entry name" value="NTPase_1"/>
    <property type="match status" value="1"/>
</dbReference>
<keyword evidence="2" id="KW-0378">Hydrolase</keyword>
<comment type="caution">
    <text evidence="4">The sequence shown here is derived from an EMBL/GenBank/DDBJ whole genome shotgun (WGS) entry which is preliminary data.</text>
</comment>
<dbReference type="InterPro" id="IPR027417">
    <property type="entry name" value="P-loop_NTPase"/>
</dbReference>
<dbReference type="Gene3D" id="3.40.50.300">
    <property type="entry name" value="P-loop containing nucleotide triphosphate hydrolases"/>
    <property type="match status" value="1"/>
</dbReference>
<reference evidence="4 5" key="1">
    <citation type="journal article" date="2013" name="BMC Microbiol.">
        <title>Identification of the type II cytochrome c maturation pathway in anammox bacteria by comparative genomics.</title>
        <authorList>
            <person name="Ferousi C."/>
            <person name="Speth D.R."/>
            <person name="Reimann J."/>
            <person name="Op den Camp H.J."/>
            <person name="Allen J.W."/>
            <person name="Keltjens J.T."/>
            <person name="Jetten M.S."/>
        </authorList>
    </citation>
    <scope>NUCLEOTIDE SEQUENCE [LARGE SCALE GENOMIC DNA]</scope>
    <source>
        <strain evidence="4">RU1</strain>
    </source>
</reference>
<evidence type="ECO:0000313" key="5">
    <source>
        <dbReference type="Proteomes" id="UP000034954"/>
    </source>
</evidence>
<evidence type="ECO:0000256" key="3">
    <source>
        <dbReference type="ARBA" id="ARBA00022840"/>
    </source>
</evidence>
<dbReference type="PANTHER" id="PTHR43146:SF1">
    <property type="entry name" value="CANCER-RELATED NUCLEOSIDE-TRIPHOSPHATASE"/>
    <property type="match status" value="1"/>
</dbReference>
<dbReference type="Proteomes" id="UP000034954">
    <property type="component" value="Unassembled WGS sequence"/>
</dbReference>
<keyword evidence="5" id="KW-1185">Reference proteome</keyword>
<dbReference type="GO" id="GO:0017111">
    <property type="term" value="F:ribonucleoside triphosphate phosphatase activity"/>
    <property type="evidence" value="ECO:0007669"/>
    <property type="project" value="InterPro"/>
</dbReference>
<dbReference type="GO" id="GO:0005524">
    <property type="term" value="F:ATP binding"/>
    <property type="evidence" value="ECO:0007669"/>
    <property type="project" value="UniProtKB-KW"/>
</dbReference>